<accession>A0ACD5GUR6</accession>
<organism evidence="1 2">
    <name type="scientific">Desertifilum tharense IPPAS B-1220</name>
    <dbReference type="NCBI Taxonomy" id="1781255"/>
    <lineage>
        <taxon>Bacteria</taxon>
        <taxon>Bacillati</taxon>
        <taxon>Cyanobacteriota</taxon>
        <taxon>Cyanophyceae</taxon>
        <taxon>Desertifilales</taxon>
        <taxon>Desertifilaceae</taxon>
        <taxon>Desertifilum</taxon>
    </lineage>
</organism>
<name>A0ACD5GUR6_9CYAN</name>
<sequence length="73" mass="7870">MSSIAVPEKDSEALPEPIVTPEAIAAIPPVKFPKRCHPQNPRPLRILQKLLTLRSGVGGKGAMTDRRSPLAGY</sequence>
<reference evidence="1 2" key="1">
    <citation type="journal article" date="2016" name="Genome Announc.">
        <title>Draft Genome Sequence of the Thermotolerant Cyanobacterium Desertifilum sp. IPPAS B-1220.</title>
        <authorList>
            <person name="Mironov K.S."/>
            <person name="Sinetova M.A."/>
            <person name="Bolatkhan K."/>
            <person name="Zayadan B.K."/>
            <person name="Ustinova V.V."/>
            <person name="Kupriyanova E.V."/>
            <person name="Skrypnik A.N."/>
            <person name="Gogoleva N.E."/>
            <person name="Gogolev Y.V."/>
            <person name="Los D.A."/>
        </authorList>
    </citation>
    <scope>NUCLEOTIDE SEQUENCE [LARGE SCALE GENOMIC DNA]</scope>
    <source>
        <strain evidence="1 2">IPPAS B-1220</strain>
    </source>
</reference>
<keyword evidence="2" id="KW-1185">Reference proteome</keyword>
<evidence type="ECO:0000313" key="1">
    <source>
        <dbReference type="EMBL" id="XPM64484.1"/>
    </source>
</evidence>
<gene>
    <name evidence="1" type="ORF">BH720_037470</name>
</gene>
<dbReference type="EMBL" id="CP182909">
    <property type="protein sequence ID" value="XPM64484.1"/>
    <property type="molecule type" value="Genomic_DNA"/>
</dbReference>
<dbReference type="Proteomes" id="UP000095472">
    <property type="component" value="Chromosome"/>
</dbReference>
<evidence type="ECO:0000313" key="2">
    <source>
        <dbReference type="Proteomes" id="UP000095472"/>
    </source>
</evidence>
<proteinExistence type="predicted"/>
<protein>
    <submittedName>
        <fullName evidence="1">Uncharacterized protein</fullName>
    </submittedName>
</protein>